<evidence type="ECO:0000259" key="10">
    <source>
        <dbReference type="PROSITE" id="PS50287"/>
    </source>
</evidence>
<accession>A0A7K6LN27</accession>
<gene>
    <name evidence="11" type="primary">Dmbt1_8</name>
    <name evidence="11" type="ORF">FALFRO_R14633</name>
</gene>
<sequence length="165" mass="17302">APLRLAGGPHRCAGRVEVFHAGRWGTVCDDSWDVAAAQVTCRQVRCGPALALPGTGEFGTGEGPIWLDDVTCEGTEAALELCQARPWGHNNCHHGEDAGVVCADPPQVRLQGGPGPCAGQVQVLHNRTWHQVCGRRWGLPEAQVVCRQVGCGPALSAPVGPHLPG</sequence>
<evidence type="ECO:0000313" key="11">
    <source>
        <dbReference type="EMBL" id="NWW26350.1"/>
    </source>
</evidence>
<dbReference type="SUPFAM" id="SSF56487">
    <property type="entry name" value="SRCR-like"/>
    <property type="match status" value="2"/>
</dbReference>
<dbReference type="InterPro" id="IPR036772">
    <property type="entry name" value="SRCR-like_dom_sf"/>
</dbReference>
<keyword evidence="2" id="KW-0677">Repeat</keyword>
<feature type="domain" description="SRCR" evidence="10">
    <location>
        <begin position="108"/>
        <end position="165"/>
    </location>
</feature>
<dbReference type="FunFam" id="3.10.250.10:FF:000007">
    <property type="entry name" value="Soluble scavenger receptor cysteine-rich domain-containing protein SSC5D"/>
    <property type="match status" value="1"/>
</dbReference>
<evidence type="ECO:0000256" key="6">
    <source>
        <dbReference type="ARBA" id="ARBA00058074"/>
    </source>
</evidence>
<dbReference type="Proteomes" id="UP000534626">
    <property type="component" value="Unassembled WGS sequence"/>
</dbReference>
<keyword evidence="12" id="KW-1185">Reference proteome</keyword>
<dbReference type="PANTHER" id="PTHR19331">
    <property type="entry name" value="SCAVENGER RECEPTOR DOMAIN-CONTAINING"/>
    <property type="match status" value="1"/>
</dbReference>
<evidence type="ECO:0000256" key="4">
    <source>
        <dbReference type="ARBA" id="ARBA00023170"/>
    </source>
</evidence>
<evidence type="ECO:0000256" key="8">
    <source>
        <dbReference type="ARBA" id="ARBA00069168"/>
    </source>
</evidence>
<protein>
    <recommendedName>
        <fullName evidence="8">Soluble scavenger receptor cysteine-rich domain-containing protein SSC5D</fullName>
    </recommendedName>
</protein>
<reference evidence="11 12" key="1">
    <citation type="submission" date="2019-09" db="EMBL/GenBank/DDBJ databases">
        <title>Bird 10,000 Genomes (B10K) Project - Family phase.</title>
        <authorList>
            <person name="Zhang G."/>
        </authorList>
    </citation>
    <scope>NUCLEOTIDE SEQUENCE [LARGE SCALE GENOMIC DNA]</scope>
    <source>
        <strain evidence="11">B10K-DU-029-77</strain>
    </source>
</reference>
<feature type="disulfide bond" evidence="9">
    <location>
        <begin position="28"/>
        <end position="92"/>
    </location>
</feature>
<dbReference type="PROSITE" id="PS00420">
    <property type="entry name" value="SRCR_1"/>
    <property type="match status" value="1"/>
</dbReference>
<comment type="subunit">
    <text evidence="7">Interacts with LGALS1 and laminin.</text>
</comment>
<feature type="non-terminal residue" evidence="11">
    <location>
        <position position="1"/>
    </location>
</feature>
<evidence type="ECO:0000256" key="5">
    <source>
        <dbReference type="ARBA" id="ARBA00023180"/>
    </source>
</evidence>
<evidence type="ECO:0000256" key="3">
    <source>
        <dbReference type="ARBA" id="ARBA00023157"/>
    </source>
</evidence>
<dbReference type="PANTHER" id="PTHR19331:SF487">
    <property type="entry name" value="SOLUBLE SCAVENGER RECEPTOR CYSTEINE-RICH DOMAIN-CONTAINING PROTEIN SSC5D"/>
    <property type="match status" value="1"/>
</dbReference>
<feature type="domain" description="SRCR" evidence="10">
    <location>
        <begin position="3"/>
        <end position="103"/>
    </location>
</feature>
<dbReference type="InterPro" id="IPR001190">
    <property type="entry name" value="SRCR"/>
</dbReference>
<evidence type="ECO:0000256" key="7">
    <source>
        <dbReference type="ARBA" id="ARBA00064153"/>
    </source>
</evidence>
<evidence type="ECO:0000256" key="2">
    <source>
        <dbReference type="ARBA" id="ARBA00022737"/>
    </source>
</evidence>
<keyword evidence="3 9" id="KW-1015">Disulfide bond</keyword>
<dbReference type="OrthoDB" id="536948at2759"/>
<dbReference type="PROSITE" id="PS50287">
    <property type="entry name" value="SRCR_2"/>
    <property type="match status" value="2"/>
</dbReference>
<comment type="function">
    <text evidence="6">Binds to extracellular matrix proteins. Binds to pathogen-associated molecular patterns (PAMPs) present on the cell walls of Gram-positive and Gram-negative bacteria and fungi, behaving as a pattern recognition receptor (PRR). Induces bacterial and fungal aggregation and subsequent inhibition of PAMP-induced cytokine release. Does not possess intrinsic bactericidal activity. May play a role in the innate defense and homeostasis of certain epithelial surfaces.</text>
</comment>
<evidence type="ECO:0000256" key="9">
    <source>
        <dbReference type="PROSITE-ProRule" id="PRU00196"/>
    </source>
</evidence>
<evidence type="ECO:0000313" key="12">
    <source>
        <dbReference type="Proteomes" id="UP000534626"/>
    </source>
</evidence>
<dbReference type="SMART" id="SM00202">
    <property type="entry name" value="SR"/>
    <property type="match status" value="2"/>
</dbReference>
<keyword evidence="1" id="KW-0732">Signal</keyword>
<dbReference type="EMBL" id="VZRV01009073">
    <property type="protein sequence ID" value="NWW26350.1"/>
    <property type="molecule type" value="Genomic_DNA"/>
</dbReference>
<keyword evidence="4" id="KW-0675">Receptor</keyword>
<dbReference type="AlphaFoldDB" id="A0A7K6LN27"/>
<evidence type="ECO:0000256" key="1">
    <source>
        <dbReference type="ARBA" id="ARBA00022729"/>
    </source>
</evidence>
<name>A0A7K6LN27_9CORV</name>
<comment type="caution">
    <text evidence="11">The sequence shown here is derived from an EMBL/GenBank/DDBJ whole genome shotgun (WGS) entry which is preliminary data.</text>
</comment>
<feature type="disulfide bond" evidence="9">
    <location>
        <begin position="72"/>
        <end position="82"/>
    </location>
</feature>
<dbReference type="Gene3D" id="3.10.250.10">
    <property type="entry name" value="SRCR-like domain"/>
    <property type="match status" value="2"/>
</dbReference>
<feature type="disulfide bond" evidence="9">
    <location>
        <begin position="41"/>
        <end position="102"/>
    </location>
</feature>
<dbReference type="Pfam" id="PF00530">
    <property type="entry name" value="SRCR"/>
    <property type="match status" value="2"/>
</dbReference>
<feature type="non-terminal residue" evidence="11">
    <location>
        <position position="165"/>
    </location>
</feature>
<keyword evidence="5" id="KW-0325">Glycoprotein</keyword>
<proteinExistence type="predicted"/>
<comment type="caution">
    <text evidence="9">Lacks conserved residue(s) required for the propagation of feature annotation.</text>
</comment>
<dbReference type="GO" id="GO:0016020">
    <property type="term" value="C:membrane"/>
    <property type="evidence" value="ECO:0007669"/>
    <property type="project" value="InterPro"/>
</dbReference>
<organism evidence="11 12">
    <name type="scientific">Falcunculus frontatus</name>
    <name type="common">Eastern shriketit</name>
    <dbReference type="NCBI Taxonomy" id="254539"/>
    <lineage>
        <taxon>Eukaryota</taxon>
        <taxon>Metazoa</taxon>
        <taxon>Chordata</taxon>
        <taxon>Craniata</taxon>
        <taxon>Vertebrata</taxon>
        <taxon>Euteleostomi</taxon>
        <taxon>Archelosauria</taxon>
        <taxon>Archosauria</taxon>
        <taxon>Dinosauria</taxon>
        <taxon>Saurischia</taxon>
        <taxon>Theropoda</taxon>
        <taxon>Coelurosauria</taxon>
        <taxon>Aves</taxon>
        <taxon>Neognathae</taxon>
        <taxon>Neoaves</taxon>
        <taxon>Telluraves</taxon>
        <taxon>Australaves</taxon>
        <taxon>Passeriformes</taxon>
        <taxon>Corvoidea</taxon>
        <taxon>Pachycephalidae</taxon>
        <taxon>Falcunculus</taxon>
    </lineage>
</organism>
<dbReference type="PRINTS" id="PR00258">
    <property type="entry name" value="SPERACTRCPTR"/>
</dbReference>